<evidence type="ECO:0000256" key="1">
    <source>
        <dbReference type="SAM" id="SignalP"/>
    </source>
</evidence>
<dbReference type="GO" id="GO:0016787">
    <property type="term" value="F:hydrolase activity"/>
    <property type="evidence" value="ECO:0007669"/>
    <property type="project" value="UniProtKB-KW"/>
</dbReference>
<dbReference type="InterPro" id="IPR008928">
    <property type="entry name" value="6-hairpin_glycosidase_sf"/>
</dbReference>
<feature type="domain" description="Non-reducing end beta-L-arabinofuranosidase-like GH127 middle" evidence="3">
    <location>
        <begin position="449"/>
        <end position="507"/>
    </location>
</feature>
<accession>A0ABS3JH42</accession>
<sequence length="633" mass="71029">MKKLIGCLGCLAFCLMATTSSSGQAPLPEKYQLLPLGDVKPEGWIKTQMQHDLRGFVGNLDRLVPDLIVKDDIYGKDRLTEAVKSKDVGALGLGDNHVQILWWNSETQSNWRDGFVRQAFLSGDVQAQQRARAYIAGILATQDADGYLGVYAPDLRYKLTGENGELWAKATLFRVLLGYYELTKDPKTWQAVLKAVDNVMVNYPINQSSPFKAEKPFAGLSHGLVFTDVLDRLYQLTNNRKYLDYALFLYTDYSKNAVSETDIQLGNILNDSYLMHGHGVHSYEHLRPLTVAYWASGDAQLKQALDRYQQRIIRLTTPTGGPIGDEWITRQTADATQTGYEYCSLHELLHSYAMLLQKTGNVAYTDQIERLFFNAAQGARHPTHSSIAYLKTDNSYEMTGTKNGGGDPKQTRYKYSPAHQDAAVCCVPNAGRIASYYVQTMWMKEGNGLVANLLGPCQLNTNLGRNTVQILERTDYPYQNSFVFTIKAQKPFLLKIRKPDWAEKISCNYTYKSDNGYLSMAVKAGETVVRLAYKTAVQTHTFAANETYFSYGPLVYAHPIEASEAVIKTFPVTGFADLTYKPANPTTYRYVTNSPATYLNASIMVKAKNDKTQAIEPIRLVPVSRTILRQVTF</sequence>
<keyword evidence="5" id="KW-1185">Reference proteome</keyword>
<gene>
    <name evidence="4" type="ORF">J2I46_11930</name>
</gene>
<dbReference type="EMBL" id="JAFMYW010000003">
    <property type="protein sequence ID" value="MBO0949295.1"/>
    <property type="molecule type" value="Genomic_DNA"/>
</dbReference>
<comment type="caution">
    <text evidence="4">The sequence shown here is derived from an EMBL/GenBank/DDBJ whole genome shotgun (WGS) entry which is preliminary data.</text>
</comment>
<dbReference type="InterPro" id="IPR012878">
    <property type="entry name" value="Beta-AFase-like_GH127_cat"/>
</dbReference>
<proteinExistence type="predicted"/>
<dbReference type="Pfam" id="PF20736">
    <property type="entry name" value="Glyco_hydro127M"/>
    <property type="match status" value="1"/>
</dbReference>
<evidence type="ECO:0000259" key="2">
    <source>
        <dbReference type="Pfam" id="PF07944"/>
    </source>
</evidence>
<keyword evidence="1" id="KW-0732">Signal</keyword>
<evidence type="ECO:0000259" key="3">
    <source>
        <dbReference type="Pfam" id="PF20736"/>
    </source>
</evidence>
<evidence type="ECO:0000313" key="4">
    <source>
        <dbReference type="EMBL" id="MBO0949295.1"/>
    </source>
</evidence>
<dbReference type="PANTHER" id="PTHR43465:SF2">
    <property type="entry name" value="DUF1680 DOMAIN PROTEIN (AFU_ORTHOLOGUE AFUA_1G08910)"/>
    <property type="match status" value="1"/>
</dbReference>
<dbReference type="PANTHER" id="PTHR43465">
    <property type="entry name" value="DUF1680 DOMAIN PROTEIN (AFU_ORTHOLOGUE AFUA_1G08910)"/>
    <property type="match status" value="1"/>
</dbReference>
<dbReference type="Pfam" id="PF07944">
    <property type="entry name" value="Beta-AFase-like_GH127_cat"/>
    <property type="match status" value="1"/>
</dbReference>
<protein>
    <submittedName>
        <fullName evidence="4">Glycoside hydrolase family 127 protein</fullName>
    </submittedName>
</protein>
<feature type="chain" id="PRO_5046857794" evidence="1">
    <location>
        <begin position="26"/>
        <end position="633"/>
    </location>
</feature>
<dbReference type="SUPFAM" id="SSF48208">
    <property type="entry name" value="Six-hairpin glycosidases"/>
    <property type="match status" value="1"/>
</dbReference>
<organism evidence="4 5">
    <name type="scientific">Fibrella forsythiae</name>
    <dbReference type="NCBI Taxonomy" id="2817061"/>
    <lineage>
        <taxon>Bacteria</taxon>
        <taxon>Pseudomonadati</taxon>
        <taxon>Bacteroidota</taxon>
        <taxon>Cytophagia</taxon>
        <taxon>Cytophagales</taxon>
        <taxon>Spirosomataceae</taxon>
        <taxon>Fibrella</taxon>
    </lineage>
</organism>
<dbReference type="InterPro" id="IPR049174">
    <property type="entry name" value="Beta-AFase-like"/>
</dbReference>
<keyword evidence="4" id="KW-0378">Hydrolase</keyword>
<reference evidence="4 5" key="1">
    <citation type="submission" date="2021-03" db="EMBL/GenBank/DDBJ databases">
        <title>Fibrella sp. HMF5405 genome sequencing and assembly.</title>
        <authorList>
            <person name="Kang H."/>
            <person name="Kim H."/>
            <person name="Bae S."/>
            <person name="Joh K."/>
        </authorList>
    </citation>
    <scope>NUCLEOTIDE SEQUENCE [LARGE SCALE GENOMIC DNA]</scope>
    <source>
        <strain evidence="4 5">HMF5405</strain>
    </source>
</reference>
<evidence type="ECO:0000313" key="5">
    <source>
        <dbReference type="Proteomes" id="UP000664628"/>
    </source>
</evidence>
<dbReference type="InterPro" id="IPR049046">
    <property type="entry name" value="Beta-AFase-like_GH127_middle"/>
</dbReference>
<feature type="signal peptide" evidence="1">
    <location>
        <begin position="1"/>
        <end position="25"/>
    </location>
</feature>
<name>A0ABS3JH42_9BACT</name>
<dbReference type="RefSeq" id="WP_207329266.1">
    <property type="nucleotide sequence ID" value="NZ_JAFMYW010000003.1"/>
</dbReference>
<dbReference type="Proteomes" id="UP000664628">
    <property type="component" value="Unassembled WGS sequence"/>
</dbReference>
<feature type="domain" description="Non-reducing end beta-L-arabinofuranosidase-like GH127 catalytic" evidence="2">
    <location>
        <begin position="121"/>
        <end position="436"/>
    </location>
</feature>